<comment type="subcellular location">
    <subcellularLocation>
        <location evidence="2">Mitochondrion</location>
    </subcellularLocation>
</comment>
<dbReference type="Gene3D" id="3.90.1150.10">
    <property type="entry name" value="Aspartate Aminotransferase, domain 1"/>
    <property type="match status" value="2"/>
</dbReference>
<dbReference type="STRING" id="51351.M4D2H1"/>
<dbReference type="Pfam" id="PF00202">
    <property type="entry name" value="Aminotran_3"/>
    <property type="match status" value="2"/>
</dbReference>
<accession>M4D2H1</accession>
<dbReference type="GO" id="GO:0030170">
    <property type="term" value="F:pyridoxal phosphate binding"/>
    <property type="evidence" value="ECO:0007669"/>
    <property type="project" value="InterPro"/>
</dbReference>
<dbReference type="InterPro" id="IPR015424">
    <property type="entry name" value="PyrdxlP-dep_Trfase"/>
</dbReference>
<dbReference type="SUPFAM" id="SSF53383">
    <property type="entry name" value="PLP-dependent transferases"/>
    <property type="match status" value="2"/>
</dbReference>
<evidence type="ECO:0000256" key="9">
    <source>
        <dbReference type="ARBA" id="ARBA00022946"/>
    </source>
</evidence>
<dbReference type="InterPro" id="IPR015421">
    <property type="entry name" value="PyrdxlP-dep_Trfase_major"/>
</dbReference>
<dbReference type="FunCoup" id="M4D2H1">
    <property type="interactions" value="1395"/>
</dbReference>
<evidence type="ECO:0000256" key="7">
    <source>
        <dbReference type="ARBA" id="ARBA00022679"/>
    </source>
</evidence>
<comment type="cofactor">
    <cofactor evidence="1">
        <name>pyridoxal 5'-phosphate</name>
        <dbReference type="ChEBI" id="CHEBI:597326"/>
    </cofactor>
</comment>
<dbReference type="PANTHER" id="PTHR45688">
    <property type="match status" value="1"/>
</dbReference>
<dbReference type="InterPro" id="IPR015422">
    <property type="entry name" value="PyrdxlP-dep_Trfase_small"/>
</dbReference>
<keyword evidence="6" id="KW-0032">Aminotransferase</keyword>
<protein>
    <recommendedName>
        <fullName evidence="5">alanine--glyoxylate transaminase</fullName>
        <ecNumber evidence="5">2.6.1.44</ecNumber>
    </recommendedName>
</protein>
<keyword evidence="9" id="KW-0809">Transit peptide</keyword>
<comment type="subunit">
    <text evidence="4">Homotetramer.</text>
</comment>
<dbReference type="AlphaFoldDB" id="M4D2H1"/>
<dbReference type="eggNOG" id="KOG1404">
    <property type="taxonomic scope" value="Eukaryota"/>
</dbReference>
<dbReference type="FunFam" id="3.40.640.10:FF:000055">
    <property type="entry name" value="Alanine--glyoxylate aminotransferase 2, mitochondrial"/>
    <property type="match status" value="2"/>
</dbReference>
<dbReference type="Gramene" id="Bra010671.1">
    <property type="protein sequence ID" value="Bra010671.1-P"/>
    <property type="gene ID" value="Bra010671"/>
</dbReference>
<dbReference type="GO" id="GO:0019481">
    <property type="term" value="P:L-alanine catabolic process, by transamination"/>
    <property type="evidence" value="ECO:0000318"/>
    <property type="project" value="GO_Central"/>
</dbReference>
<keyword evidence="7" id="KW-0808">Transferase</keyword>
<dbReference type="CDD" id="cd00610">
    <property type="entry name" value="OAT_like"/>
    <property type="match status" value="2"/>
</dbReference>
<dbReference type="OMA" id="SLEMISM"/>
<dbReference type="HOGENOM" id="CLU_327165_0_0_1"/>
<evidence type="ECO:0000313" key="12">
    <source>
        <dbReference type="Proteomes" id="UP000011750"/>
    </source>
</evidence>
<evidence type="ECO:0000256" key="3">
    <source>
        <dbReference type="ARBA" id="ARBA00008954"/>
    </source>
</evidence>
<sequence length="880" mass="95666">MALQRQLLKRVVDRASTSSRIHSPAITFLRSDYSTSSPPQLPPFDYQPRPYNGPSADEVFQKRKKFLGPSLFHFYQKPLNIVEGKMQYLFDETGRRYLDAFAGIVTVSCGHCHPDILNAINEQSKLLQHATTIYLHHAIGDFAEALAAKMPGNLKVVYFVNSGSEANELAMMMARLYTGSLEMISMRNAYHGGSSNTIGLTALNTWKYPLPQGEIHHVVNPDPYRGVFGSDGSMYAKDVQDHIDYGTSGKVAGFIAETIQGVGGAVELAPGYLKSVYDIVRKAGGVCIADEVQTGFGRTGSHYWGFQTQDVVPDIVTMAKGIGNGLPLGAVVTTPEIASVLATKIQFNTFGGNPVCSAGGLAVLNVIDKERRQTHCAEVGSHLIQRLKDLQKRHDIIGDVRGRGLMVGIELVTDRKDKTPAKAETAVLFEQLRELGILVGKGGLHGNVFRIKPPMCFTKDDADVGFFLIYLYYLQLNIVEGKMQYLFDETGRRYLDAFAGIVTVSCGHCHPDILNAINEQSKLLQHATTIYLHHAIGDFAEALAAKMPGNLKVVYFVNSGSEANELAMMMARLYTGSLEMISMRNAYHGGSSNTIGLTALNTWKYPLPQGEIHHVVNPDPYRGVFGSDGSMYAKDVQDHIDYGTSGKVAGFIAETIQGVGGAVELAPGYLKSVYDIVRKAGGVCIADEVQTGFGRTGSHYWGFQTQDVVPDIVTMAKGIGNGLPLGAVVTTPEIASVLATKIQFNTFGGNPVCSAGGLAVLNVIDKERRQTHCAEVGSHLIQRLKDLQKRHDIIGDVRGRGLMVGIELVTDRKDKTPAKAETAVLFEQLRELGILVGKGGLHGNVFRIKPPMCFTKDDAEHSVCPFALSPSHYLVSSVGL</sequence>
<evidence type="ECO:0000256" key="8">
    <source>
        <dbReference type="ARBA" id="ARBA00022898"/>
    </source>
</evidence>
<evidence type="ECO:0000256" key="5">
    <source>
        <dbReference type="ARBA" id="ARBA00013049"/>
    </source>
</evidence>
<proteinExistence type="inferred from homology"/>
<dbReference type="Proteomes" id="UP000011750">
    <property type="component" value="Chromosome A08"/>
</dbReference>
<keyword evidence="12" id="KW-1185">Reference proteome</keyword>
<dbReference type="EnsemblPlants" id="Bra010671.1">
    <property type="protein sequence ID" value="Bra010671.1-P"/>
    <property type="gene ID" value="Bra010671"/>
</dbReference>
<keyword evidence="10" id="KW-0496">Mitochondrion</keyword>
<reference evidence="11" key="3">
    <citation type="submission" date="2023-03" db="UniProtKB">
        <authorList>
            <consortium name="EnsemblPlants"/>
        </authorList>
    </citation>
    <scope>IDENTIFICATION</scope>
    <source>
        <strain evidence="11">cv. Chiifu-401-42</strain>
    </source>
</reference>
<name>M4D2H1_BRACM</name>
<dbReference type="GO" id="GO:0005739">
    <property type="term" value="C:mitochondrion"/>
    <property type="evidence" value="ECO:0000318"/>
    <property type="project" value="GO_Central"/>
</dbReference>
<evidence type="ECO:0000256" key="6">
    <source>
        <dbReference type="ARBA" id="ARBA00022576"/>
    </source>
</evidence>
<dbReference type="GO" id="GO:0009436">
    <property type="term" value="P:glyoxylate catabolic process"/>
    <property type="evidence" value="ECO:0000318"/>
    <property type="project" value="GO_Central"/>
</dbReference>
<evidence type="ECO:0000256" key="1">
    <source>
        <dbReference type="ARBA" id="ARBA00001933"/>
    </source>
</evidence>
<dbReference type="EC" id="2.6.1.44" evidence="5"/>
<dbReference type="PROSITE" id="PS00600">
    <property type="entry name" value="AA_TRANSFER_CLASS_3"/>
    <property type="match status" value="2"/>
</dbReference>
<reference evidence="11 12" key="1">
    <citation type="journal article" date="2011" name="Nat. Genet.">
        <title>The genome of the mesopolyploid crop species Brassica rapa.</title>
        <authorList>
            <consortium name="Brassica rapa Genome Sequencing Project Consortium"/>
            <person name="Wang X."/>
            <person name="Wang H."/>
            <person name="Wang J."/>
            <person name="Sun R."/>
            <person name="Wu J."/>
            <person name="Liu S."/>
            <person name="Bai Y."/>
            <person name="Mun J.H."/>
            <person name="Bancroft I."/>
            <person name="Cheng F."/>
            <person name="Huang S."/>
            <person name="Li X."/>
            <person name="Hua W."/>
            <person name="Wang J."/>
            <person name="Wang X."/>
            <person name="Freeling M."/>
            <person name="Pires J.C."/>
            <person name="Paterson A.H."/>
            <person name="Chalhoub B."/>
            <person name="Wang B."/>
            <person name="Hayward A."/>
            <person name="Sharpe A.G."/>
            <person name="Park B.S."/>
            <person name="Weisshaar B."/>
            <person name="Liu B."/>
            <person name="Li B."/>
            <person name="Liu B."/>
            <person name="Tong C."/>
            <person name="Song C."/>
            <person name="Duran C."/>
            <person name="Peng C."/>
            <person name="Geng C."/>
            <person name="Koh C."/>
            <person name="Lin C."/>
            <person name="Edwards D."/>
            <person name="Mu D."/>
            <person name="Shen D."/>
            <person name="Soumpourou E."/>
            <person name="Li F."/>
            <person name="Fraser F."/>
            <person name="Conant G."/>
            <person name="Lassalle G."/>
            <person name="King G.J."/>
            <person name="Bonnema G."/>
            <person name="Tang H."/>
            <person name="Wang H."/>
            <person name="Belcram H."/>
            <person name="Zhou H."/>
            <person name="Hirakawa H."/>
            <person name="Abe H."/>
            <person name="Guo H."/>
            <person name="Wang H."/>
            <person name="Jin H."/>
            <person name="Parkin I.A."/>
            <person name="Batley J."/>
            <person name="Kim J.S."/>
            <person name="Just J."/>
            <person name="Li J."/>
            <person name="Xu J."/>
            <person name="Deng J."/>
            <person name="Kim J.A."/>
            <person name="Li J."/>
            <person name="Yu J."/>
            <person name="Meng J."/>
            <person name="Wang J."/>
            <person name="Min J."/>
            <person name="Poulain J."/>
            <person name="Wang J."/>
            <person name="Hatakeyama K."/>
            <person name="Wu K."/>
            <person name="Wang L."/>
            <person name="Fang L."/>
            <person name="Trick M."/>
            <person name="Links M.G."/>
            <person name="Zhao M."/>
            <person name="Jin M."/>
            <person name="Ramchiary N."/>
            <person name="Drou N."/>
            <person name="Berkman P.J."/>
            <person name="Cai Q."/>
            <person name="Huang Q."/>
            <person name="Li R."/>
            <person name="Tabata S."/>
            <person name="Cheng S."/>
            <person name="Zhang S."/>
            <person name="Zhang S."/>
            <person name="Huang S."/>
            <person name="Sato S."/>
            <person name="Sun S."/>
            <person name="Kwon S.J."/>
            <person name="Choi S.R."/>
            <person name="Lee T.H."/>
            <person name="Fan W."/>
            <person name="Zhao X."/>
            <person name="Tan X."/>
            <person name="Xu X."/>
            <person name="Wang Y."/>
            <person name="Qiu Y."/>
            <person name="Yin Y."/>
            <person name="Li Y."/>
            <person name="Du Y."/>
            <person name="Liao Y."/>
            <person name="Lim Y."/>
            <person name="Narusaka Y."/>
            <person name="Wang Y."/>
            <person name="Wang Z."/>
            <person name="Li Z."/>
            <person name="Wang Z."/>
            <person name="Xiong Z."/>
            <person name="Zhang Z."/>
        </authorList>
    </citation>
    <scope>NUCLEOTIDE SEQUENCE [LARGE SCALE GENOMIC DNA]</scope>
    <source>
        <strain evidence="11 12">cv. Chiifu-401-42</strain>
    </source>
</reference>
<dbReference type="InParanoid" id="M4D2H1"/>
<dbReference type="InterPro" id="IPR049704">
    <property type="entry name" value="Aminotrans_3_PPA_site"/>
</dbReference>
<dbReference type="InterPro" id="IPR005814">
    <property type="entry name" value="Aminotrans_3"/>
</dbReference>
<dbReference type="PANTHER" id="PTHR45688:SF3">
    <property type="entry name" value="ALANINE--GLYOXYLATE AMINOTRANSFERASE 2, MITOCHONDRIAL"/>
    <property type="match status" value="1"/>
</dbReference>
<evidence type="ECO:0000313" key="11">
    <source>
        <dbReference type="EnsemblPlants" id="Bra010671.1-P"/>
    </source>
</evidence>
<evidence type="ECO:0000256" key="2">
    <source>
        <dbReference type="ARBA" id="ARBA00004173"/>
    </source>
</evidence>
<organism evidence="11 12">
    <name type="scientific">Brassica campestris</name>
    <name type="common">Field mustard</name>
    <dbReference type="NCBI Taxonomy" id="3711"/>
    <lineage>
        <taxon>Eukaryota</taxon>
        <taxon>Viridiplantae</taxon>
        <taxon>Streptophyta</taxon>
        <taxon>Embryophyta</taxon>
        <taxon>Tracheophyta</taxon>
        <taxon>Spermatophyta</taxon>
        <taxon>Magnoliopsida</taxon>
        <taxon>eudicotyledons</taxon>
        <taxon>Gunneridae</taxon>
        <taxon>Pentapetalae</taxon>
        <taxon>rosids</taxon>
        <taxon>malvids</taxon>
        <taxon>Brassicales</taxon>
        <taxon>Brassicaceae</taxon>
        <taxon>Brassiceae</taxon>
        <taxon>Brassica</taxon>
    </lineage>
</organism>
<evidence type="ECO:0000256" key="4">
    <source>
        <dbReference type="ARBA" id="ARBA00011881"/>
    </source>
</evidence>
<keyword evidence="8" id="KW-0663">Pyridoxal phosphate</keyword>
<dbReference type="GO" id="GO:0008453">
    <property type="term" value="F:alanine-glyoxylate transaminase activity"/>
    <property type="evidence" value="ECO:0000318"/>
    <property type="project" value="GO_Central"/>
</dbReference>
<reference evidence="11 12" key="2">
    <citation type="journal article" date="2018" name="Hortic Res">
        <title>Improved Brassica rapa reference genome by single-molecule sequencing and chromosome conformation capture technologies.</title>
        <authorList>
            <person name="Zhang L."/>
            <person name="Cai X."/>
            <person name="Wu J."/>
            <person name="Liu M."/>
            <person name="Grob S."/>
            <person name="Cheng F."/>
            <person name="Liang J."/>
            <person name="Cai C."/>
            <person name="Liu Z."/>
            <person name="Liu B."/>
            <person name="Wang F."/>
            <person name="Li S."/>
            <person name="Liu F."/>
            <person name="Li X."/>
            <person name="Cheng L."/>
            <person name="Yang W."/>
            <person name="Li M.H."/>
            <person name="Grossniklaus U."/>
            <person name="Zheng H."/>
            <person name="Wang X."/>
        </authorList>
    </citation>
    <scope>NUCLEOTIDE SEQUENCE [LARGE SCALE GENOMIC DNA]</scope>
    <source>
        <strain evidence="11 12">cv. Chiifu-401-42</strain>
    </source>
</reference>
<evidence type="ECO:0000256" key="10">
    <source>
        <dbReference type="ARBA" id="ARBA00023128"/>
    </source>
</evidence>
<dbReference type="Gene3D" id="3.40.640.10">
    <property type="entry name" value="Type I PLP-dependent aspartate aminotransferase-like (Major domain)"/>
    <property type="match status" value="2"/>
</dbReference>
<comment type="similarity">
    <text evidence="3">Belongs to the class-III pyridoxal-phosphate-dependent aminotransferase family.</text>
</comment>